<accession>A0ABV0YJI2</accession>
<dbReference type="Gene3D" id="3.30.200.20">
    <property type="entry name" value="Phosphorylase Kinase, domain 1"/>
    <property type="match status" value="1"/>
</dbReference>
<organism evidence="1 2">
    <name type="scientific">Ameca splendens</name>
    <dbReference type="NCBI Taxonomy" id="208324"/>
    <lineage>
        <taxon>Eukaryota</taxon>
        <taxon>Metazoa</taxon>
        <taxon>Chordata</taxon>
        <taxon>Craniata</taxon>
        <taxon>Vertebrata</taxon>
        <taxon>Euteleostomi</taxon>
        <taxon>Actinopterygii</taxon>
        <taxon>Neopterygii</taxon>
        <taxon>Teleostei</taxon>
        <taxon>Neoteleostei</taxon>
        <taxon>Acanthomorphata</taxon>
        <taxon>Ovalentaria</taxon>
        <taxon>Atherinomorphae</taxon>
        <taxon>Cyprinodontiformes</taxon>
        <taxon>Goodeidae</taxon>
        <taxon>Ameca</taxon>
    </lineage>
</organism>
<proteinExistence type="predicted"/>
<keyword evidence="1" id="KW-0418">Kinase</keyword>
<evidence type="ECO:0000313" key="1">
    <source>
        <dbReference type="EMBL" id="MEQ2293760.1"/>
    </source>
</evidence>
<reference evidence="1 2" key="1">
    <citation type="submission" date="2021-06" db="EMBL/GenBank/DDBJ databases">
        <authorList>
            <person name="Palmer J.M."/>
        </authorList>
    </citation>
    <scope>NUCLEOTIDE SEQUENCE [LARGE SCALE GENOMIC DNA]</scope>
    <source>
        <strain evidence="1 2">AS_MEX2019</strain>
        <tissue evidence="1">Muscle</tissue>
    </source>
</reference>
<dbReference type="Proteomes" id="UP001469553">
    <property type="component" value="Unassembled WGS sequence"/>
</dbReference>
<gene>
    <name evidence="1" type="primary">STK38_3</name>
    <name evidence="1" type="ORF">AMECASPLE_036905</name>
</gene>
<keyword evidence="1" id="KW-0808">Transferase</keyword>
<dbReference type="EMBL" id="JAHRIP010034237">
    <property type="protein sequence ID" value="MEQ2293760.1"/>
    <property type="molecule type" value="Genomic_DNA"/>
</dbReference>
<dbReference type="GO" id="GO:0016301">
    <property type="term" value="F:kinase activity"/>
    <property type="evidence" value="ECO:0007669"/>
    <property type="project" value="UniProtKB-KW"/>
</dbReference>
<protein>
    <submittedName>
        <fullName evidence="1">Serine/threonine-protein kinase 38</fullName>
    </submittedName>
</protein>
<evidence type="ECO:0000313" key="2">
    <source>
        <dbReference type="Proteomes" id="UP001469553"/>
    </source>
</evidence>
<sequence>MNCLYRQQKLEKVMDQEGLADEEKRMRRSEHARKETEFLRLKRTRLGLEDFESLKVIGRGAFGEVKY</sequence>
<keyword evidence="2" id="KW-1185">Reference proteome</keyword>
<comment type="caution">
    <text evidence="1">The sequence shown here is derived from an EMBL/GenBank/DDBJ whole genome shotgun (WGS) entry which is preliminary data.</text>
</comment>
<name>A0ABV0YJI2_9TELE</name>